<dbReference type="SUPFAM" id="SSF51430">
    <property type="entry name" value="NAD(P)-linked oxidoreductase"/>
    <property type="match status" value="1"/>
</dbReference>
<name>W4LJ92_ENTF1</name>
<organism evidence="2 3">
    <name type="scientific">Entotheonella factor</name>
    <dbReference type="NCBI Taxonomy" id="1429438"/>
    <lineage>
        <taxon>Bacteria</taxon>
        <taxon>Pseudomonadati</taxon>
        <taxon>Nitrospinota/Tectimicrobiota group</taxon>
        <taxon>Candidatus Tectimicrobiota</taxon>
        <taxon>Candidatus Entotheonellia</taxon>
        <taxon>Candidatus Entotheonellales</taxon>
        <taxon>Candidatus Entotheonellaceae</taxon>
        <taxon>Candidatus Entotheonella</taxon>
    </lineage>
</organism>
<dbReference type="GO" id="GO:0005829">
    <property type="term" value="C:cytosol"/>
    <property type="evidence" value="ECO:0007669"/>
    <property type="project" value="TreeGrafter"/>
</dbReference>
<dbReference type="AlphaFoldDB" id="W4LJ92"/>
<dbReference type="InterPro" id="IPR020471">
    <property type="entry name" value="AKR"/>
</dbReference>
<sequence>MKATDKVEIGSTGLQVTRLGLGGVALSGAPPATDPEQKTSETEATHLIHRSLDVGINYLDTAPMYGVGQSEVRYGQALHGVERNRYVLSTKVGRVLDPVEPGRPEMAWSFDFSRQGAIRSFETSLERLGLD</sequence>
<reference evidence="2 3" key="1">
    <citation type="journal article" date="2014" name="Nature">
        <title>An environmental bacterial taxon with a large and distinct metabolic repertoire.</title>
        <authorList>
            <person name="Wilson M.C."/>
            <person name="Mori T."/>
            <person name="Ruckert C."/>
            <person name="Uria A.R."/>
            <person name="Helf M.J."/>
            <person name="Takada K."/>
            <person name="Gernert C."/>
            <person name="Steffens U.A."/>
            <person name="Heycke N."/>
            <person name="Schmitt S."/>
            <person name="Rinke C."/>
            <person name="Helfrich E.J."/>
            <person name="Brachmann A.O."/>
            <person name="Gurgui C."/>
            <person name="Wakimoto T."/>
            <person name="Kracht M."/>
            <person name="Crusemann M."/>
            <person name="Hentschel U."/>
            <person name="Abe I."/>
            <person name="Matsunaga S."/>
            <person name="Kalinowski J."/>
            <person name="Takeyama H."/>
            <person name="Piel J."/>
        </authorList>
    </citation>
    <scope>NUCLEOTIDE SEQUENCE [LARGE SCALE GENOMIC DNA]</scope>
    <source>
        <strain evidence="3">TSY1</strain>
    </source>
</reference>
<dbReference type="EMBL" id="AZHW01000592">
    <property type="protein sequence ID" value="ETW98052.1"/>
    <property type="molecule type" value="Genomic_DNA"/>
</dbReference>
<dbReference type="InterPro" id="IPR023210">
    <property type="entry name" value="NADP_OxRdtase_dom"/>
</dbReference>
<dbReference type="Gene3D" id="3.20.20.100">
    <property type="entry name" value="NADP-dependent oxidoreductase domain"/>
    <property type="match status" value="1"/>
</dbReference>
<accession>W4LJ92</accession>
<proteinExistence type="predicted"/>
<gene>
    <name evidence="2" type="ORF">ETSY1_20320</name>
</gene>
<evidence type="ECO:0000259" key="1">
    <source>
        <dbReference type="Pfam" id="PF00248"/>
    </source>
</evidence>
<comment type="caution">
    <text evidence="2">The sequence shown here is derived from an EMBL/GenBank/DDBJ whole genome shotgun (WGS) entry which is preliminary data.</text>
</comment>
<dbReference type="GO" id="GO:0016491">
    <property type="term" value="F:oxidoreductase activity"/>
    <property type="evidence" value="ECO:0007669"/>
    <property type="project" value="InterPro"/>
</dbReference>
<evidence type="ECO:0000313" key="2">
    <source>
        <dbReference type="EMBL" id="ETW98052.1"/>
    </source>
</evidence>
<dbReference type="PANTHER" id="PTHR42686:SF1">
    <property type="entry name" value="GH17980P-RELATED"/>
    <property type="match status" value="1"/>
</dbReference>
<evidence type="ECO:0000313" key="3">
    <source>
        <dbReference type="Proteomes" id="UP000019141"/>
    </source>
</evidence>
<dbReference type="PANTHER" id="PTHR42686">
    <property type="entry name" value="GH17980P-RELATED"/>
    <property type="match status" value="1"/>
</dbReference>
<keyword evidence="3" id="KW-1185">Reference proteome</keyword>
<dbReference type="Proteomes" id="UP000019141">
    <property type="component" value="Unassembled WGS sequence"/>
</dbReference>
<feature type="non-terminal residue" evidence="2">
    <location>
        <position position="131"/>
    </location>
</feature>
<protein>
    <recommendedName>
        <fullName evidence="1">NADP-dependent oxidoreductase domain-containing protein</fullName>
    </recommendedName>
</protein>
<dbReference type="Pfam" id="PF00248">
    <property type="entry name" value="Aldo_ket_red"/>
    <property type="match status" value="1"/>
</dbReference>
<dbReference type="HOGENOM" id="CLU_1988511_0_0_7"/>
<feature type="domain" description="NADP-dependent oxidoreductase" evidence="1">
    <location>
        <begin position="18"/>
        <end position="131"/>
    </location>
</feature>
<dbReference type="InterPro" id="IPR036812">
    <property type="entry name" value="NAD(P)_OxRdtase_dom_sf"/>
</dbReference>